<protein>
    <recommendedName>
        <fullName evidence="1">Nudix hydrolase domain-containing protein</fullName>
    </recommendedName>
</protein>
<reference evidence="2 3" key="1">
    <citation type="submission" date="2014-12" db="EMBL/GenBank/DDBJ databases">
        <title>Draft genome sequences of 29 type strains of Enterococci.</title>
        <authorList>
            <person name="Zhong Z."/>
            <person name="Sun Z."/>
            <person name="Liu W."/>
            <person name="Zhang W."/>
            <person name="Zhang H."/>
        </authorList>
    </citation>
    <scope>NUCLEOTIDE SEQUENCE [LARGE SCALE GENOMIC DNA]</scope>
    <source>
        <strain evidence="2 3">DSM 17029</strain>
    </source>
</reference>
<organism evidence="2 3">
    <name type="scientific">Enterococcus canis</name>
    <dbReference type="NCBI Taxonomy" id="214095"/>
    <lineage>
        <taxon>Bacteria</taxon>
        <taxon>Bacillati</taxon>
        <taxon>Bacillota</taxon>
        <taxon>Bacilli</taxon>
        <taxon>Lactobacillales</taxon>
        <taxon>Enterococcaceae</taxon>
        <taxon>Enterococcus</taxon>
    </lineage>
</organism>
<comment type="caution">
    <text evidence="2">The sequence shown here is derived from an EMBL/GenBank/DDBJ whole genome shotgun (WGS) entry which is preliminary data.</text>
</comment>
<sequence length="206" mass="24024">MRFFNQDYQPLGIAEREKIHASGEWHETFHCWLYYREDGELWLYFQQRSATKKDFPNLLDITAAGHILATETPRQGIRELHEELGVKVSIDTLEFWQVLPVGIDLPGFHDREFANVYLWQHQLAAGAFYLQESEVQALYAIPLKTVAAVLFEGATAKISGWRQEKGQQTATEMICRKEDFAAQDMTYYRRLLTAFQQREEQQTDAD</sequence>
<dbReference type="SUPFAM" id="SSF55811">
    <property type="entry name" value="Nudix"/>
    <property type="match status" value="1"/>
</dbReference>
<dbReference type="Proteomes" id="UP000181884">
    <property type="component" value="Unassembled WGS sequence"/>
</dbReference>
<feature type="domain" description="Nudix hydrolase" evidence="1">
    <location>
        <begin position="24"/>
        <end position="164"/>
    </location>
</feature>
<gene>
    <name evidence="2" type="ORF">RU97_GL001107</name>
</gene>
<dbReference type="InterPro" id="IPR015797">
    <property type="entry name" value="NUDIX_hydrolase-like_dom_sf"/>
</dbReference>
<evidence type="ECO:0000259" key="1">
    <source>
        <dbReference type="PROSITE" id="PS51462"/>
    </source>
</evidence>
<dbReference type="PANTHER" id="PTHR10885:SF0">
    <property type="entry name" value="ISOPENTENYL-DIPHOSPHATE DELTA-ISOMERASE"/>
    <property type="match status" value="1"/>
</dbReference>
<name>A0A1L8RIF3_9ENTE</name>
<dbReference type="GO" id="GO:0003824">
    <property type="term" value="F:catalytic activity"/>
    <property type="evidence" value="ECO:0007669"/>
    <property type="project" value="UniProtKB-ARBA"/>
</dbReference>
<evidence type="ECO:0000313" key="2">
    <source>
        <dbReference type="EMBL" id="OJG19536.1"/>
    </source>
</evidence>
<dbReference type="PROSITE" id="PS51462">
    <property type="entry name" value="NUDIX"/>
    <property type="match status" value="1"/>
</dbReference>
<dbReference type="InterPro" id="IPR000086">
    <property type="entry name" value="NUDIX_hydrolase_dom"/>
</dbReference>
<dbReference type="PANTHER" id="PTHR10885">
    <property type="entry name" value="ISOPENTENYL-DIPHOSPHATE DELTA-ISOMERASE"/>
    <property type="match status" value="1"/>
</dbReference>
<accession>A0A1L8RIF3</accession>
<proteinExistence type="predicted"/>
<dbReference type="Pfam" id="PF00293">
    <property type="entry name" value="NUDIX"/>
    <property type="match status" value="1"/>
</dbReference>
<dbReference type="CDD" id="cd04692">
    <property type="entry name" value="NUDIX_Hydrolase"/>
    <property type="match status" value="1"/>
</dbReference>
<dbReference type="EMBL" id="JXKH01000002">
    <property type="protein sequence ID" value="OJG19536.1"/>
    <property type="molecule type" value="Genomic_DNA"/>
</dbReference>
<dbReference type="STRING" id="214095.RU97_GL001107"/>
<keyword evidence="3" id="KW-1185">Reference proteome</keyword>
<dbReference type="Gene3D" id="3.90.79.10">
    <property type="entry name" value="Nucleoside Triphosphate Pyrophosphohydrolase"/>
    <property type="match status" value="1"/>
</dbReference>
<evidence type="ECO:0000313" key="3">
    <source>
        <dbReference type="Proteomes" id="UP000181884"/>
    </source>
</evidence>
<dbReference type="AlphaFoldDB" id="A0A1L8RIF3"/>